<gene>
    <name evidence="11" type="ORF">PACTADRAFT_51970</name>
</gene>
<dbReference type="PANTHER" id="PTHR12924">
    <property type="entry name" value="TRANSLOCON-ASSOCIATED PROTEIN, ALPHA SUBUNIT"/>
    <property type="match status" value="1"/>
</dbReference>
<evidence type="ECO:0008006" key="13">
    <source>
        <dbReference type="Google" id="ProtNLM"/>
    </source>
</evidence>
<evidence type="ECO:0000256" key="10">
    <source>
        <dbReference type="SAM" id="SignalP"/>
    </source>
</evidence>
<dbReference type="STRING" id="669874.A0A1E4TNR0"/>
<feature type="signal peptide" evidence="10">
    <location>
        <begin position="1"/>
        <end position="23"/>
    </location>
</feature>
<evidence type="ECO:0000313" key="12">
    <source>
        <dbReference type="Proteomes" id="UP000094236"/>
    </source>
</evidence>
<dbReference type="Proteomes" id="UP000094236">
    <property type="component" value="Unassembled WGS sequence"/>
</dbReference>
<dbReference type="Pfam" id="PF03896">
    <property type="entry name" value="TRAP_alpha"/>
    <property type="match status" value="1"/>
</dbReference>
<evidence type="ECO:0000313" key="11">
    <source>
        <dbReference type="EMBL" id="ODV93371.1"/>
    </source>
</evidence>
<dbReference type="PANTHER" id="PTHR12924:SF0">
    <property type="entry name" value="TRANSLOCON-ASSOCIATED PROTEIN SUBUNIT ALPHA"/>
    <property type="match status" value="1"/>
</dbReference>
<evidence type="ECO:0000256" key="6">
    <source>
        <dbReference type="ARBA" id="ARBA00023136"/>
    </source>
</evidence>
<keyword evidence="4" id="KW-0256">Endoplasmic reticulum</keyword>
<evidence type="ECO:0000256" key="7">
    <source>
        <dbReference type="ARBA" id="ARBA00037565"/>
    </source>
</evidence>
<dbReference type="GO" id="GO:0005789">
    <property type="term" value="C:endoplasmic reticulum membrane"/>
    <property type="evidence" value="ECO:0007669"/>
    <property type="project" value="UniProtKB-SubCell"/>
</dbReference>
<keyword evidence="6 9" id="KW-0472">Membrane</keyword>
<keyword evidence="5 9" id="KW-1133">Transmembrane helix</keyword>
<name>A0A1E4TNR0_PACTA</name>
<keyword evidence="12" id="KW-1185">Reference proteome</keyword>
<evidence type="ECO:0000256" key="2">
    <source>
        <dbReference type="ARBA" id="ARBA00022692"/>
    </source>
</evidence>
<keyword evidence="2 9" id="KW-0812">Transmembrane</keyword>
<sequence length="242" mass="26097">MKLFSILAASISLFSILPKGVNADSNLENFVPTEKKPFKFEIHYSVLEKQKSITDIVPVENGETFILGYTFINGEDNDVTIVGVGGSFNDPTTGFVHANISDASLGPLLIPAGTSANFSQKVGVDVAPSDYLVVPTIYASYNHTLIALGTRSQLISVEDPKVSIFNPQLIFLEIILVASIAGLGYILYVNFGYKYLKGAAPIRGSASLSATSKVSTVGKTSGYDESWLPKEHLKSKRTRKAN</sequence>
<evidence type="ECO:0000256" key="9">
    <source>
        <dbReference type="SAM" id="Phobius"/>
    </source>
</evidence>
<evidence type="ECO:0000256" key="3">
    <source>
        <dbReference type="ARBA" id="ARBA00022729"/>
    </source>
</evidence>
<feature type="chain" id="PRO_5009163293" description="Increased recombination centers protein 22" evidence="10">
    <location>
        <begin position="24"/>
        <end position="242"/>
    </location>
</feature>
<accession>A0A1E4TNR0</accession>
<evidence type="ECO:0000256" key="1">
    <source>
        <dbReference type="ARBA" id="ARBA00004115"/>
    </source>
</evidence>
<feature type="transmembrane region" description="Helical" evidence="9">
    <location>
        <begin position="169"/>
        <end position="188"/>
    </location>
</feature>
<dbReference type="EMBL" id="KV454018">
    <property type="protein sequence ID" value="ODV93371.1"/>
    <property type="molecule type" value="Genomic_DNA"/>
</dbReference>
<evidence type="ECO:0000256" key="8">
    <source>
        <dbReference type="ARBA" id="ARBA00038311"/>
    </source>
</evidence>
<organism evidence="11 12">
    <name type="scientific">Pachysolen tannophilus NRRL Y-2460</name>
    <dbReference type="NCBI Taxonomy" id="669874"/>
    <lineage>
        <taxon>Eukaryota</taxon>
        <taxon>Fungi</taxon>
        <taxon>Dikarya</taxon>
        <taxon>Ascomycota</taxon>
        <taxon>Saccharomycotina</taxon>
        <taxon>Pichiomycetes</taxon>
        <taxon>Pachysolenaceae</taxon>
        <taxon>Pachysolen</taxon>
    </lineage>
</organism>
<comment type="subcellular location">
    <subcellularLocation>
        <location evidence="1">Endoplasmic reticulum membrane</location>
        <topology evidence="1">Single-pass type I membrane protein</topology>
    </subcellularLocation>
</comment>
<protein>
    <recommendedName>
        <fullName evidence="13">Increased recombination centers protein 22</fullName>
    </recommendedName>
</protein>
<comment type="similarity">
    <text evidence="8">Belongs to the IRC22 family.</text>
</comment>
<reference evidence="12" key="1">
    <citation type="submission" date="2016-05" db="EMBL/GenBank/DDBJ databases">
        <title>Comparative genomics of biotechnologically important yeasts.</title>
        <authorList>
            <consortium name="DOE Joint Genome Institute"/>
            <person name="Riley R."/>
            <person name="Haridas S."/>
            <person name="Wolfe K.H."/>
            <person name="Lopes M.R."/>
            <person name="Hittinger C.T."/>
            <person name="Goker M."/>
            <person name="Salamov A."/>
            <person name="Wisecaver J."/>
            <person name="Long T.M."/>
            <person name="Aerts A.L."/>
            <person name="Barry K."/>
            <person name="Choi C."/>
            <person name="Clum A."/>
            <person name="Coughlan A.Y."/>
            <person name="Deshpande S."/>
            <person name="Douglass A.P."/>
            <person name="Hanson S.J."/>
            <person name="Klenk H.-P."/>
            <person name="Labutti K."/>
            <person name="Lapidus A."/>
            <person name="Lindquist E."/>
            <person name="Lipzen A."/>
            <person name="Meier-Kolthoff J.P."/>
            <person name="Ohm R.A."/>
            <person name="Otillar R.P."/>
            <person name="Pangilinan J."/>
            <person name="Peng Y."/>
            <person name="Rokas A."/>
            <person name="Rosa C.A."/>
            <person name="Scheuner C."/>
            <person name="Sibirny A.A."/>
            <person name="Slot J.C."/>
            <person name="Stielow J.B."/>
            <person name="Sun H."/>
            <person name="Kurtzman C.P."/>
            <person name="Blackwell M."/>
            <person name="Grigoriev I.V."/>
            <person name="Jeffries T.W."/>
        </authorList>
    </citation>
    <scope>NUCLEOTIDE SEQUENCE [LARGE SCALE GENOMIC DNA]</scope>
    <source>
        <strain evidence="12">NRRL Y-2460</strain>
    </source>
</reference>
<keyword evidence="3 10" id="KW-0732">Signal</keyword>
<dbReference type="OrthoDB" id="1926781at2759"/>
<dbReference type="AlphaFoldDB" id="A0A1E4TNR0"/>
<evidence type="ECO:0000256" key="5">
    <source>
        <dbReference type="ARBA" id="ARBA00022989"/>
    </source>
</evidence>
<evidence type="ECO:0000256" key="4">
    <source>
        <dbReference type="ARBA" id="ARBA00022824"/>
    </source>
</evidence>
<proteinExistence type="inferred from homology"/>
<comment type="function">
    <text evidence="7">Is probably involved in a pathway contributing to genomic integrity.</text>
</comment>
<dbReference type="InterPro" id="IPR005595">
    <property type="entry name" value="TRAP_alpha"/>
</dbReference>